<dbReference type="Proteomes" id="UP000887116">
    <property type="component" value="Unassembled WGS sequence"/>
</dbReference>
<protein>
    <submittedName>
        <fullName evidence="1">Ig-like domain-containing protein</fullName>
    </submittedName>
</protein>
<dbReference type="EMBL" id="BMAO01002761">
    <property type="protein sequence ID" value="GFQ83103.1"/>
    <property type="molecule type" value="Genomic_DNA"/>
</dbReference>
<dbReference type="OrthoDB" id="6431884at2759"/>
<sequence length="50" mass="5341">MEEVPFVSEGTKSTATVTAKTDYDYGTLTCTGSNSVGMQREPCVYTVITA</sequence>
<evidence type="ECO:0000313" key="1">
    <source>
        <dbReference type="EMBL" id="GFQ83103.1"/>
    </source>
</evidence>
<proteinExistence type="predicted"/>
<feature type="non-terminal residue" evidence="1">
    <location>
        <position position="50"/>
    </location>
</feature>
<comment type="caution">
    <text evidence="1">The sequence shown here is derived from an EMBL/GenBank/DDBJ whole genome shotgun (WGS) entry which is preliminary data.</text>
</comment>
<accession>A0A8X6KUR1</accession>
<dbReference type="AlphaFoldDB" id="A0A8X6KUR1"/>
<keyword evidence="2" id="KW-1185">Reference proteome</keyword>
<name>A0A8X6KUR1_TRICU</name>
<evidence type="ECO:0000313" key="2">
    <source>
        <dbReference type="Proteomes" id="UP000887116"/>
    </source>
</evidence>
<gene>
    <name evidence="1" type="primary">AVEN_235172_1</name>
    <name evidence="1" type="ORF">TNCT_385371</name>
</gene>
<reference evidence="1" key="1">
    <citation type="submission" date="2020-07" db="EMBL/GenBank/DDBJ databases">
        <title>Multicomponent nature underlies the extraordinary mechanical properties of spider dragline silk.</title>
        <authorList>
            <person name="Kono N."/>
            <person name="Nakamura H."/>
            <person name="Mori M."/>
            <person name="Yoshida Y."/>
            <person name="Ohtoshi R."/>
            <person name="Malay A.D."/>
            <person name="Moran D.A.P."/>
            <person name="Tomita M."/>
            <person name="Numata K."/>
            <person name="Arakawa K."/>
        </authorList>
    </citation>
    <scope>NUCLEOTIDE SEQUENCE</scope>
</reference>
<organism evidence="1 2">
    <name type="scientific">Trichonephila clavata</name>
    <name type="common">Joro spider</name>
    <name type="synonym">Nephila clavata</name>
    <dbReference type="NCBI Taxonomy" id="2740835"/>
    <lineage>
        <taxon>Eukaryota</taxon>
        <taxon>Metazoa</taxon>
        <taxon>Ecdysozoa</taxon>
        <taxon>Arthropoda</taxon>
        <taxon>Chelicerata</taxon>
        <taxon>Arachnida</taxon>
        <taxon>Araneae</taxon>
        <taxon>Araneomorphae</taxon>
        <taxon>Entelegynae</taxon>
        <taxon>Araneoidea</taxon>
        <taxon>Nephilidae</taxon>
        <taxon>Trichonephila</taxon>
    </lineage>
</organism>